<organism evidence="1 2">
    <name type="scientific">Desulforamulus reducens (strain ATCC BAA-1160 / DSM 100696 / MI-1)</name>
    <name type="common">Desulfotomaculum reducens</name>
    <dbReference type="NCBI Taxonomy" id="349161"/>
    <lineage>
        <taxon>Bacteria</taxon>
        <taxon>Bacillati</taxon>
        <taxon>Bacillota</taxon>
        <taxon>Clostridia</taxon>
        <taxon>Eubacteriales</taxon>
        <taxon>Peptococcaceae</taxon>
        <taxon>Desulforamulus</taxon>
    </lineage>
</organism>
<dbReference type="AlphaFoldDB" id="A4J8M9"/>
<dbReference type="STRING" id="349161.Dred_2929"/>
<evidence type="ECO:0000313" key="1">
    <source>
        <dbReference type="EMBL" id="ABO51432.1"/>
    </source>
</evidence>
<dbReference type="Pfam" id="PF13646">
    <property type="entry name" value="HEAT_2"/>
    <property type="match status" value="1"/>
</dbReference>
<dbReference type="Gene3D" id="1.25.10.10">
    <property type="entry name" value="Leucine-rich Repeat Variant"/>
    <property type="match status" value="1"/>
</dbReference>
<gene>
    <name evidence="1" type="ordered locus">Dred_2929</name>
</gene>
<dbReference type="NCBIfam" id="NF045662">
    <property type="entry name" value="DVU0298_fam"/>
    <property type="match status" value="1"/>
</dbReference>
<accession>A4J8M9</accession>
<dbReference type="RefSeq" id="WP_011879224.1">
    <property type="nucleotide sequence ID" value="NC_009253.1"/>
</dbReference>
<protein>
    <submittedName>
        <fullName evidence="1">HEAT domain containing protein</fullName>
    </submittedName>
</protein>
<evidence type="ECO:0000313" key="2">
    <source>
        <dbReference type="Proteomes" id="UP000001556"/>
    </source>
</evidence>
<name>A4J8M9_DESRM</name>
<dbReference type="Proteomes" id="UP000001556">
    <property type="component" value="Chromosome"/>
</dbReference>
<dbReference type="InterPro" id="IPR011989">
    <property type="entry name" value="ARM-like"/>
</dbReference>
<dbReference type="InterPro" id="IPR054701">
    <property type="entry name" value="DVU0298-like"/>
</dbReference>
<keyword evidence="2" id="KW-1185">Reference proteome</keyword>
<sequence>MSIKEEINQLLKEMRYEELVARTLENQGTLRYLFRLLYHPFGLERWRAIAGLGYITEAMLQNSQGDVREIIRRLLWSMNDESGTTSWSAPEAIGEIIYHNPNEFAEFVPIVVNASEEEIFHRGIVWTLGRVGSKEPGLVREFMPLLINFLSHPKPEVRGHAARSLGQMGSEAKGALLFLGGLLKDNNEIEVYESNQIINIKIRDLAQRAMKYILSTA</sequence>
<dbReference type="eggNOG" id="COG1413">
    <property type="taxonomic scope" value="Bacteria"/>
</dbReference>
<dbReference type="SUPFAM" id="SSF48371">
    <property type="entry name" value="ARM repeat"/>
    <property type="match status" value="1"/>
</dbReference>
<dbReference type="HOGENOM" id="CLU_094508_0_0_9"/>
<dbReference type="EMBL" id="CP000612">
    <property type="protein sequence ID" value="ABO51432.1"/>
    <property type="molecule type" value="Genomic_DNA"/>
</dbReference>
<dbReference type="OrthoDB" id="5430983at2"/>
<proteinExistence type="predicted"/>
<dbReference type="KEGG" id="drm:Dred_2929"/>
<dbReference type="InterPro" id="IPR016024">
    <property type="entry name" value="ARM-type_fold"/>
</dbReference>
<reference evidence="1 2" key="1">
    <citation type="submission" date="2007-03" db="EMBL/GenBank/DDBJ databases">
        <title>Complete sequence of Desulfotomaculum reducens MI-1.</title>
        <authorList>
            <consortium name="US DOE Joint Genome Institute"/>
            <person name="Copeland A."/>
            <person name="Lucas S."/>
            <person name="Lapidus A."/>
            <person name="Barry K."/>
            <person name="Detter J.C."/>
            <person name="Glavina del Rio T."/>
            <person name="Hammon N."/>
            <person name="Israni S."/>
            <person name="Dalin E."/>
            <person name="Tice H."/>
            <person name="Pitluck S."/>
            <person name="Sims D."/>
            <person name="Brettin T."/>
            <person name="Bruce D."/>
            <person name="Han C."/>
            <person name="Tapia R."/>
            <person name="Schmutz J."/>
            <person name="Larimer F."/>
            <person name="Land M."/>
            <person name="Hauser L."/>
            <person name="Kyrpides N."/>
            <person name="Kim E."/>
            <person name="Tebo B.M."/>
            <person name="Richardson P."/>
        </authorList>
    </citation>
    <scope>NUCLEOTIDE SEQUENCE [LARGE SCALE GENOMIC DNA]</scope>
    <source>
        <strain evidence="1 2">MI-1</strain>
    </source>
</reference>